<accession>X1STZ0</accession>
<sequence>MGIVPISEMWSKGRWIVFEDIMGDLHDCTGDVIRDGKYLLLNNREDGKRLEIPREFIIWEETI</sequence>
<comment type="caution">
    <text evidence="1">The sequence shown here is derived from an EMBL/GenBank/DDBJ whole genome shotgun (WGS) entry which is preliminary data.</text>
</comment>
<protein>
    <submittedName>
        <fullName evidence="1">Uncharacterized protein</fullName>
    </submittedName>
</protein>
<organism evidence="1">
    <name type="scientific">marine sediment metagenome</name>
    <dbReference type="NCBI Taxonomy" id="412755"/>
    <lineage>
        <taxon>unclassified sequences</taxon>
        <taxon>metagenomes</taxon>
        <taxon>ecological metagenomes</taxon>
    </lineage>
</organism>
<name>X1STZ0_9ZZZZ</name>
<proteinExistence type="predicted"/>
<evidence type="ECO:0000313" key="1">
    <source>
        <dbReference type="EMBL" id="GAI82586.1"/>
    </source>
</evidence>
<dbReference type="EMBL" id="BARW01015006">
    <property type="protein sequence ID" value="GAI82586.1"/>
    <property type="molecule type" value="Genomic_DNA"/>
</dbReference>
<dbReference type="AlphaFoldDB" id="X1STZ0"/>
<reference evidence="1" key="1">
    <citation type="journal article" date="2014" name="Front. Microbiol.">
        <title>High frequency of phylogenetically diverse reductive dehalogenase-homologous genes in deep subseafloor sedimentary metagenomes.</title>
        <authorList>
            <person name="Kawai M."/>
            <person name="Futagami T."/>
            <person name="Toyoda A."/>
            <person name="Takaki Y."/>
            <person name="Nishi S."/>
            <person name="Hori S."/>
            <person name="Arai W."/>
            <person name="Tsubouchi T."/>
            <person name="Morono Y."/>
            <person name="Uchiyama I."/>
            <person name="Ito T."/>
            <person name="Fujiyama A."/>
            <person name="Inagaki F."/>
            <person name="Takami H."/>
        </authorList>
    </citation>
    <scope>NUCLEOTIDE SEQUENCE</scope>
    <source>
        <strain evidence="1">Expedition CK06-06</strain>
    </source>
</reference>
<gene>
    <name evidence="1" type="ORF">S12H4_26450</name>
</gene>